<dbReference type="PANTHER" id="PTHR14773">
    <property type="entry name" value="WD REPEAT-CONTAINING PROTEIN 76"/>
    <property type="match status" value="1"/>
</dbReference>
<name>A0A642V8Z3_9ASCO</name>
<keyword evidence="6" id="KW-0238">DNA-binding</keyword>
<feature type="region of interest" description="Disordered" evidence="7">
    <location>
        <begin position="22"/>
        <end position="107"/>
    </location>
</feature>
<feature type="compositionally biased region" description="Basic and acidic residues" evidence="7">
    <location>
        <begin position="97"/>
        <end position="107"/>
    </location>
</feature>
<dbReference type="EMBL" id="SWFS01000112">
    <property type="protein sequence ID" value="KAA8916298.1"/>
    <property type="molecule type" value="Genomic_DNA"/>
</dbReference>
<dbReference type="AlphaFoldDB" id="A0A642V8Z3"/>
<gene>
    <name evidence="8" type="ORF">TRICI_001580</name>
</gene>
<proteinExistence type="inferred from homology"/>
<dbReference type="SMART" id="SM00320">
    <property type="entry name" value="WD40"/>
    <property type="match status" value="4"/>
</dbReference>
<dbReference type="PANTHER" id="PTHR14773:SF0">
    <property type="entry name" value="WD REPEAT-CONTAINING PROTEIN 76"/>
    <property type="match status" value="1"/>
</dbReference>
<dbReference type="PROSITE" id="PS50294">
    <property type="entry name" value="WD_REPEATS_REGION"/>
    <property type="match status" value="1"/>
</dbReference>
<dbReference type="GO" id="GO:0003677">
    <property type="term" value="F:DNA binding"/>
    <property type="evidence" value="ECO:0007669"/>
    <property type="project" value="UniProtKB-UniRule"/>
</dbReference>
<dbReference type="InterPro" id="IPR036322">
    <property type="entry name" value="WD40_repeat_dom_sf"/>
</dbReference>
<keyword evidence="6" id="KW-0227">DNA damage</keyword>
<dbReference type="Gene3D" id="2.130.10.10">
    <property type="entry name" value="YVTN repeat-like/Quinoprotein amine dehydrogenase"/>
    <property type="match status" value="1"/>
</dbReference>
<evidence type="ECO:0000256" key="6">
    <source>
        <dbReference type="RuleBase" id="RU365004"/>
    </source>
</evidence>
<dbReference type="GO" id="GO:0006974">
    <property type="term" value="P:DNA damage response"/>
    <property type="evidence" value="ECO:0007669"/>
    <property type="project" value="UniProtKB-KW"/>
</dbReference>
<evidence type="ECO:0000256" key="1">
    <source>
        <dbReference type="ARBA" id="ARBA00005434"/>
    </source>
</evidence>
<dbReference type="InterPro" id="IPR015943">
    <property type="entry name" value="WD40/YVTN_repeat-like_dom_sf"/>
</dbReference>
<evidence type="ECO:0000256" key="5">
    <source>
        <dbReference type="PROSITE-ProRule" id="PRU00221"/>
    </source>
</evidence>
<evidence type="ECO:0000256" key="2">
    <source>
        <dbReference type="ARBA" id="ARBA00021132"/>
    </source>
</evidence>
<comment type="caution">
    <text evidence="8">The sequence shown here is derived from an EMBL/GenBank/DDBJ whole genome shotgun (WGS) entry which is preliminary data.</text>
</comment>
<dbReference type="InterPro" id="IPR001680">
    <property type="entry name" value="WD40_rpt"/>
</dbReference>
<feature type="repeat" description="WD" evidence="5">
    <location>
        <begin position="323"/>
        <end position="358"/>
    </location>
</feature>
<dbReference type="SUPFAM" id="SSF50978">
    <property type="entry name" value="WD40 repeat-like"/>
    <property type="match status" value="1"/>
</dbReference>
<reference evidence="8" key="1">
    <citation type="journal article" date="2019" name="G3 (Bethesda)">
        <title>Genome Assemblies of Two Rare Opportunistic Yeast Pathogens: Diutina rugosa (syn. Candida rugosa) and Trichomonascus ciferrii (syn. Candida ciferrii).</title>
        <authorList>
            <person name="Mixao V."/>
            <person name="Saus E."/>
            <person name="Hansen A.P."/>
            <person name="Lass-Florl C."/>
            <person name="Gabaldon T."/>
        </authorList>
    </citation>
    <scope>NUCLEOTIDE SEQUENCE</scope>
    <source>
        <strain evidence="8">CBS 4856</strain>
    </source>
</reference>
<protein>
    <recommendedName>
        <fullName evidence="2 6">DNA damage-binding protein CMR1</fullName>
    </recommendedName>
</protein>
<keyword evidence="3 5" id="KW-0853">WD repeat</keyword>
<keyword evidence="4" id="KW-0677">Repeat</keyword>
<dbReference type="GO" id="GO:2000001">
    <property type="term" value="P:regulation of DNA damage checkpoint"/>
    <property type="evidence" value="ECO:0007669"/>
    <property type="project" value="TreeGrafter"/>
</dbReference>
<dbReference type="GO" id="GO:0005634">
    <property type="term" value="C:nucleus"/>
    <property type="evidence" value="ECO:0007669"/>
    <property type="project" value="TreeGrafter"/>
</dbReference>
<accession>A0A642V8Z3</accession>
<dbReference type="InterPro" id="IPR050853">
    <property type="entry name" value="WD_repeat_DNA-damage-binding"/>
</dbReference>
<comment type="similarity">
    <text evidence="1 6">Belongs to the WD repeat DDB2/WDR76 family.</text>
</comment>
<organism evidence="8 9">
    <name type="scientific">Trichomonascus ciferrii</name>
    <dbReference type="NCBI Taxonomy" id="44093"/>
    <lineage>
        <taxon>Eukaryota</taxon>
        <taxon>Fungi</taxon>
        <taxon>Dikarya</taxon>
        <taxon>Ascomycota</taxon>
        <taxon>Saccharomycotina</taxon>
        <taxon>Dipodascomycetes</taxon>
        <taxon>Dipodascales</taxon>
        <taxon>Trichomonascaceae</taxon>
        <taxon>Trichomonascus</taxon>
        <taxon>Trichomonascus ciferrii complex</taxon>
    </lineage>
</organism>
<dbReference type="PROSITE" id="PS50082">
    <property type="entry name" value="WD_REPEATS_2"/>
    <property type="match status" value="1"/>
</dbReference>
<evidence type="ECO:0000256" key="3">
    <source>
        <dbReference type="ARBA" id="ARBA00022574"/>
    </source>
</evidence>
<dbReference type="OrthoDB" id="9890280at2759"/>
<dbReference type="Proteomes" id="UP000761534">
    <property type="component" value="Unassembled WGS sequence"/>
</dbReference>
<keyword evidence="9" id="KW-1185">Reference proteome</keyword>
<comment type="function">
    <text evidence="6">DNA-binding protein that binds to both single- and double-stranded DNA. Binds preferentially to UV-damaged DNA. May be involved in DNA-metabolic processes.</text>
</comment>
<evidence type="ECO:0000256" key="7">
    <source>
        <dbReference type="SAM" id="MobiDB-lite"/>
    </source>
</evidence>
<evidence type="ECO:0000313" key="8">
    <source>
        <dbReference type="EMBL" id="KAA8916298.1"/>
    </source>
</evidence>
<dbReference type="Pfam" id="PF00400">
    <property type="entry name" value="WD40"/>
    <property type="match status" value="2"/>
</dbReference>
<evidence type="ECO:0000256" key="4">
    <source>
        <dbReference type="ARBA" id="ARBA00022737"/>
    </source>
</evidence>
<evidence type="ECO:0000313" key="9">
    <source>
        <dbReference type="Proteomes" id="UP000761534"/>
    </source>
</evidence>
<dbReference type="VEuPathDB" id="FungiDB:TRICI_001580"/>
<sequence length="518" mass="58698">MSLEEQRQANIRRNQELLRQLELEGMGQSMADDVRKASTTAHKKRPSSRRSTPAKKPPASPPAPRRKSRRLEGKTAELNIIGDNDKVENGQQPDLAQEQRDRERDRVEGEMKLKDIIKKGDWESAMGILSNLGPKVSLGDYFHVAEESDSKPDIKEARERLSGLELSEKFDPSGLKITSERIFYMHFHPSIDKKLVMAGDKIGELGLWDAEAVKTEKNDEDEDEDEKKPQMYSFKPHSRTISKIITGPGEPQKIYTGSYDGSIRCLDLEGFVSSEAFVFDSDPRHPVGISDFHMPDANTLYYSTLDGQFGIHDMRDPSVKKLYTLHEKKIGGFGLNPKASHQIVSASLDRTFKIWDLRKIELNPDYEEEKVYSPHLYGQYDSRLSVSCADWNQSGDIVVNGYDDRINIFHFPDATKAWDTDTQFEDPFKPAVSLKHNCQTGRWVTILKARWHQNPQDGLEKFAIANMNRFIDIYSADGHQLAHLGHELMTAVPAAVAFHPTHNWIVGGSASGKAYLWS</sequence>